<dbReference type="EnsemblPlants" id="OPUNC12G14490.1">
    <property type="protein sequence ID" value="OPUNC12G14490.1"/>
    <property type="gene ID" value="OPUNC12G14490"/>
</dbReference>
<dbReference type="Gramene" id="OPUNC12G14490.1">
    <property type="protein sequence ID" value="OPUNC12G14490.1"/>
    <property type="gene ID" value="OPUNC12G14490"/>
</dbReference>
<reference evidence="2" key="1">
    <citation type="submission" date="2015-04" db="UniProtKB">
        <authorList>
            <consortium name="EnsemblPlants"/>
        </authorList>
    </citation>
    <scope>IDENTIFICATION</scope>
</reference>
<feature type="region of interest" description="Disordered" evidence="1">
    <location>
        <begin position="1"/>
        <end position="40"/>
    </location>
</feature>
<evidence type="ECO:0000313" key="2">
    <source>
        <dbReference type="EnsemblPlants" id="OPUNC12G14490.1"/>
    </source>
</evidence>
<protein>
    <submittedName>
        <fullName evidence="2">Uncharacterized protein</fullName>
    </submittedName>
</protein>
<keyword evidence="3" id="KW-1185">Reference proteome</keyword>
<dbReference type="Proteomes" id="UP000026962">
    <property type="component" value="Chromosome 12"/>
</dbReference>
<dbReference type="AlphaFoldDB" id="A0A0E0MNN6"/>
<name>A0A0E0MNN6_ORYPU</name>
<sequence length="110" mass="12277">MLMGHPASARLVGDGPTGETRRRRRRYALPSGGFPLRRSPFPRCTASSPWTAPTSPSILRSNLELHLPSARRCRQYLQTLHGEEDSVLGDDAERSLTRSCQLKFAMLLNS</sequence>
<evidence type="ECO:0000256" key="1">
    <source>
        <dbReference type="SAM" id="MobiDB-lite"/>
    </source>
</evidence>
<proteinExistence type="predicted"/>
<accession>A0A0E0MNN6</accession>
<dbReference type="HOGENOM" id="CLU_2175105_0_0_1"/>
<organism evidence="2">
    <name type="scientific">Oryza punctata</name>
    <name type="common">Red rice</name>
    <dbReference type="NCBI Taxonomy" id="4537"/>
    <lineage>
        <taxon>Eukaryota</taxon>
        <taxon>Viridiplantae</taxon>
        <taxon>Streptophyta</taxon>
        <taxon>Embryophyta</taxon>
        <taxon>Tracheophyta</taxon>
        <taxon>Spermatophyta</taxon>
        <taxon>Magnoliopsida</taxon>
        <taxon>Liliopsida</taxon>
        <taxon>Poales</taxon>
        <taxon>Poaceae</taxon>
        <taxon>BOP clade</taxon>
        <taxon>Oryzoideae</taxon>
        <taxon>Oryzeae</taxon>
        <taxon>Oryzinae</taxon>
        <taxon>Oryza</taxon>
    </lineage>
</organism>
<reference evidence="2" key="2">
    <citation type="submission" date="2018-05" db="EMBL/GenBank/DDBJ databases">
        <title>OpunRS2 (Oryza punctata Reference Sequence Version 2).</title>
        <authorList>
            <person name="Zhang J."/>
            <person name="Kudrna D."/>
            <person name="Lee S."/>
            <person name="Talag J."/>
            <person name="Welchert J."/>
            <person name="Wing R.A."/>
        </authorList>
    </citation>
    <scope>NUCLEOTIDE SEQUENCE [LARGE SCALE GENOMIC DNA]</scope>
</reference>
<evidence type="ECO:0000313" key="3">
    <source>
        <dbReference type="Proteomes" id="UP000026962"/>
    </source>
</evidence>